<dbReference type="Gene3D" id="3.30.565.10">
    <property type="entry name" value="Histidine kinase-like ATPase, C-terminal domain"/>
    <property type="match status" value="1"/>
</dbReference>
<dbReference type="InterPro" id="IPR003661">
    <property type="entry name" value="HisK_dim/P_dom"/>
</dbReference>
<evidence type="ECO:0000259" key="11">
    <source>
        <dbReference type="PROSITE" id="PS50109"/>
    </source>
</evidence>
<sequence length="423" mass="47304">MINFRRPIRQRLLLALNLVIVASSTLFAVGMVLLIVWFEDTLFYNHLQSDLADHIRSYQSVGEPLVLPMTDTTYYKLPLDDLSRLPSSFRDYPVGAHEVLLSDHAYNLFVRHEGRWAHILVQDQSEFERYELMVFAGVVFGIVLVWTGGYWLSRRLSRQILMPVSRLAEEVVRFQLQSGEAPRLGGQYPDDEVGLLANTLEHYAMRVHELLVREQQFTANASHELRTPMMVIQGAVDMLRETGRGTAAEQRQLVRIEGALKDMQQQISLFLQLSRTPDSLSQSDTMTSLSAVVERQISHWQPLARQRGLSLTMVAEGHADAQVPATMMAAILNNLLRNAINHTAEGGILVEFNGRWLAVNDTGSGIPPEALAQVLARGVSLRPGGSSSFGLGLAIVQRICEHQGWTITIAPNHPAGTRVSIHF</sequence>
<dbReference type="SMART" id="SM00388">
    <property type="entry name" value="HisKA"/>
    <property type="match status" value="1"/>
</dbReference>
<gene>
    <name evidence="13" type="ORF">GCM10022394_02420</name>
</gene>
<dbReference type="PROSITE" id="PS50885">
    <property type="entry name" value="HAMP"/>
    <property type="match status" value="1"/>
</dbReference>
<dbReference type="Gene3D" id="1.10.287.130">
    <property type="match status" value="1"/>
</dbReference>
<evidence type="ECO:0000313" key="13">
    <source>
        <dbReference type="EMBL" id="GAA3526816.1"/>
    </source>
</evidence>
<dbReference type="InterPro" id="IPR005467">
    <property type="entry name" value="His_kinase_dom"/>
</dbReference>
<dbReference type="InterPro" id="IPR050428">
    <property type="entry name" value="TCS_sensor_his_kinase"/>
</dbReference>
<keyword evidence="6 10" id="KW-0812">Transmembrane</keyword>
<comment type="subcellular location">
    <subcellularLocation>
        <location evidence="2">Membrane</location>
    </subcellularLocation>
</comment>
<protein>
    <recommendedName>
        <fullName evidence="3">histidine kinase</fullName>
        <ecNumber evidence="3">2.7.13.3</ecNumber>
    </recommendedName>
</protein>
<proteinExistence type="predicted"/>
<evidence type="ECO:0000313" key="14">
    <source>
        <dbReference type="Proteomes" id="UP001500795"/>
    </source>
</evidence>
<dbReference type="SUPFAM" id="SSF47384">
    <property type="entry name" value="Homodimeric domain of signal transducing histidine kinase"/>
    <property type="match status" value="1"/>
</dbReference>
<name>A0ABP6V1M3_9GAMM</name>
<keyword evidence="5" id="KW-0808">Transferase</keyword>
<dbReference type="PROSITE" id="PS50109">
    <property type="entry name" value="HIS_KIN"/>
    <property type="match status" value="1"/>
</dbReference>
<comment type="catalytic activity">
    <reaction evidence="1">
        <text>ATP + protein L-histidine = ADP + protein N-phospho-L-histidine.</text>
        <dbReference type="EC" id="2.7.13.3"/>
    </reaction>
</comment>
<evidence type="ECO:0000256" key="10">
    <source>
        <dbReference type="SAM" id="Phobius"/>
    </source>
</evidence>
<feature type="transmembrane region" description="Helical" evidence="10">
    <location>
        <begin position="12"/>
        <end position="38"/>
    </location>
</feature>
<dbReference type="InterPro" id="IPR003594">
    <property type="entry name" value="HATPase_dom"/>
</dbReference>
<feature type="domain" description="HAMP" evidence="12">
    <location>
        <begin position="158"/>
        <end position="212"/>
    </location>
</feature>
<organism evidence="13 14">
    <name type="scientific">Zobellella aerophila</name>
    <dbReference type="NCBI Taxonomy" id="870480"/>
    <lineage>
        <taxon>Bacteria</taxon>
        <taxon>Pseudomonadati</taxon>
        <taxon>Pseudomonadota</taxon>
        <taxon>Gammaproteobacteria</taxon>
        <taxon>Aeromonadales</taxon>
        <taxon>Aeromonadaceae</taxon>
        <taxon>Zobellella</taxon>
    </lineage>
</organism>
<keyword evidence="7 13" id="KW-0418">Kinase</keyword>
<dbReference type="SMART" id="SM00387">
    <property type="entry name" value="HATPase_c"/>
    <property type="match status" value="1"/>
</dbReference>
<dbReference type="Pfam" id="PF00512">
    <property type="entry name" value="HisKA"/>
    <property type="match status" value="1"/>
</dbReference>
<evidence type="ECO:0000256" key="9">
    <source>
        <dbReference type="ARBA" id="ARBA00023012"/>
    </source>
</evidence>
<dbReference type="PANTHER" id="PTHR45436">
    <property type="entry name" value="SENSOR HISTIDINE KINASE YKOH"/>
    <property type="match status" value="1"/>
</dbReference>
<dbReference type="SUPFAM" id="SSF55874">
    <property type="entry name" value="ATPase domain of HSP90 chaperone/DNA topoisomerase II/histidine kinase"/>
    <property type="match status" value="1"/>
</dbReference>
<dbReference type="InterPro" id="IPR036890">
    <property type="entry name" value="HATPase_C_sf"/>
</dbReference>
<comment type="caution">
    <text evidence="13">The sequence shown here is derived from an EMBL/GenBank/DDBJ whole genome shotgun (WGS) entry which is preliminary data.</text>
</comment>
<evidence type="ECO:0000256" key="1">
    <source>
        <dbReference type="ARBA" id="ARBA00000085"/>
    </source>
</evidence>
<dbReference type="InterPro" id="IPR003660">
    <property type="entry name" value="HAMP_dom"/>
</dbReference>
<evidence type="ECO:0000256" key="6">
    <source>
        <dbReference type="ARBA" id="ARBA00022692"/>
    </source>
</evidence>
<evidence type="ECO:0000256" key="7">
    <source>
        <dbReference type="ARBA" id="ARBA00022777"/>
    </source>
</evidence>
<reference evidence="14" key="1">
    <citation type="journal article" date="2019" name="Int. J. Syst. Evol. Microbiol.">
        <title>The Global Catalogue of Microorganisms (GCM) 10K type strain sequencing project: providing services to taxonomists for standard genome sequencing and annotation.</title>
        <authorList>
            <consortium name="The Broad Institute Genomics Platform"/>
            <consortium name="The Broad Institute Genome Sequencing Center for Infectious Disease"/>
            <person name="Wu L."/>
            <person name="Ma J."/>
        </authorList>
    </citation>
    <scope>NUCLEOTIDE SEQUENCE [LARGE SCALE GENOMIC DNA]</scope>
    <source>
        <strain evidence="14">JCM 17110</strain>
    </source>
</reference>
<dbReference type="Proteomes" id="UP001500795">
    <property type="component" value="Unassembled WGS sequence"/>
</dbReference>
<keyword evidence="14" id="KW-1185">Reference proteome</keyword>
<evidence type="ECO:0000256" key="2">
    <source>
        <dbReference type="ARBA" id="ARBA00004370"/>
    </source>
</evidence>
<dbReference type="GO" id="GO:0016301">
    <property type="term" value="F:kinase activity"/>
    <property type="evidence" value="ECO:0007669"/>
    <property type="project" value="UniProtKB-KW"/>
</dbReference>
<accession>A0ABP6V1M3</accession>
<keyword evidence="10" id="KW-0472">Membrane</keyword>
<feature type="transmembrane region" description="Helical" evidence="10">
    <location>
        <begin position="132"/>
        <end position="152"/>
    </location>
</feature>
<evidence type="ECO:0000256" key="4">
    <source>
        <dbReference type="ARBA" id="ARBA00022553"/>
    </source>
</evidence>
<evidence type="ECO:0000256" key="5">
    <source>
        <dbReference type="ARBA" id="ARBA00022679"/>
    </source>
</evidence>
<feature type="domain" description="Histidine kinase" evidence="11">
    <location>
        <begin position="220"/>
        <end position="423"/>
    </location>
</feature>
<evidence type="ECO:0000256" key="8">
    <source>
        <dbReference type="ARBA" id="ARBA00022989"/>
    </source>
</evidence>
<dbReference type="InterPro" id="IPR036097">
    <property type="entry name" value="HisK_dim/P_sf"/>
</dbReference>
<keyword evidence="4" id="KW-0597">Phosphoprotein</keyword>
<evidence type="ECO:0000256" key="3">
    <source>
        <dbReference type="ARBA" id="ARBA00012438"/>
    </source>
</evidence>
<dbReference type="CDD" id="cd00082">
    <property type="entry name" value="HisKA"/>
    <property type="match status" value="1"/>
</dbReference>
<dbReference type="Pfam" id="PF02518">
    <property type="entry name" value="HATPase_c"/>
    <property type="match status" value="1"/>
</dbReference>
<dbReference type="EC" id="2.7.13.3" evidence="3"/>
<dbReference type="EMBL" id="BAABCX010000001">
    <property type="protein sequence ID" value="GAA3526816.1"/>
    <property type="molecule type" value="Genomic_DNA"/>
</dbReference>
<evidence type="ECO:0000259" key="12">
    <source>
        <dbReference type="PROSITE" id="PS50885"/>
    </source>
</evidence>
<dbReference type="RefSeq" id="WP_344953895.1">
    <property type="nucleotide sequence ID" value="NZ_BAABCX010000001.1"/>
</dbReference>
<keyword evidence="8 10" id="KW-1133">Transmembrane helix</keyword>
<keyword evidence="9" id="KW-0902">Two-component regulatory system</keyword>
<dbReference type="PANTHER" id="PTHR45436:SF16">
    <property type="entry name" value="HISTIDINE KINASE"/>
    <property type="match status" value="1"/>
</dbReference>